<dbReference type="EMBL" id="VTWU01000006">
    <property type="protein sequence ID" value="KAA9327718.1"/>
    <property type="molecule type" value="Genomic_DNA"/>
</dbReference>
<dbReference type="InterPro" id="IPR011010">
    <property type="entry name" value="DNA_brk_join_enz"/>
</dbReference>
<dbReference type="Gene3D" id="1.10.443.10">
    <property type="entry name" value="Intergrase catalytic core"/>
    <property type="match status" value="1"/>
</dbReference>
<dbReference type="SUPFAM" id="SSF56349">
    <property type="entry name" value="DNA breaking-rejoining enzymes"/>
    <property type="match status" value="1"/>
</dbReference>
<evidence type="ECO:0000313" key="2">
    <source>
        <dbReference type="Proteomes" id="UP000326380"/>
    </source>
</evidence>
<dbReference type="GO" id="GO:0003677">
    <property type="term" value="F:DNA binding"/>
    <property type="evidence" value="ECO:0007669"/>
    <property type="project" value="InterPro"/>
</dbReference>
<dbReference type="Proteomes" id="UP000326380">
    <property type="component" value="Unassembled WGS sequence"/>
</dbReference>
<reference evidence="1 2" key="1">
    <citation type="submission" date="2019-09" db="EMBL/GenBank/DDBJ databases">
        <title>Genome sequence of Hymenobacter sp. M3.</title>
        <authorList>
            <person name="Srinivasan S."/>
        </authorList>
    </citation>
    <scope>NUCLEOTIDE SEQUENCE [LARGE SCALE GENOMIC DNA]</scope>
    <source>
        <strain evidence="1 2">M3</strain>
    </source>
</reference>
<sequence>MCLDRLSKRRINARTSRRTFVTHRLERGMPPAVIVKFTGHKDIKTLVRYVKIADAKKGSLMEKTRE</sequence>
<accession>A0A7L5A197</accession>
<dbReference type="GO" id="GO:0006310">
    <property type="term" value="P:DNA recombination"/>
    <property type="evidence" value="ECO:0007669"/>
    <property type="project" value="InterPro"/>
</dbReference>
<keyword evidence="2" id="KW-1185">Reference proteome</keyword>
<name>A0A7L5A197_9BACT</name>
<gene>
    <name evidence="1" type="ORF">F0P96_17230</name>
</gene>
<evidence type="ECO:0000313" key="1">
    <source>
        <dbReference type="EMBL" id="KAA9327718.1"/>
    </source>
</evidence>
<protein>
    <submittedName>
        <fullName evidence="1">Tyrosine-type recombinase/integrase</fullName>
    </submittedName>
</protein>
<dbReference type="Pfam" id="PF00589">
    <property type="entry name" value="Phage_integrase"/>
    <property type="match status" value="1"/>
</dbReference>
<organism evidence="1 2">
    <name type="scientific">Hymenobacter busanensis</name>
    <dbReference type="NCBI Taxonomy" id="2607656"/>
    <lineage>
        <taxon>Bacteria</taxon>
        <taxon>Pseudomonadati</taxon>
        <taxon>Bacteroidota</taxon>
        <taxon>Cytophagia</taxon>
        <taxon>Cytophagales</taxon>
        <taxon>Hymenobacteraceae</taxon>
        <taxon>Hymenobacter</taxon>
    </lineage>
</organism>
<dbReference type="InterPro" id="IPR013762">
    <property type="entry name" value="Integrase-like_cat_sf"/>
</dbReference>
<dbReference type="GO" id="GO:0015074">
    <property type="term" value="P:DNA integration"/>
    <property type="evidence" value="ECO:0007669"/>
    <property type="project" value="InterPro"/>
</dbReference>
<proteinExistence type="predicted"/>
<comment type="caution">
    <text evidence="1">The sequence shown here is derived from an EMBL/GenBank/DDBJ whole genome shotgun (WGS) entry which is preliminary data.</text>
</comment>
<dbReference type="InterPro" id="IPR002104">
    <property type="entry name" value="Integrase_catalytic"/>
</dbReference>
<dbReference type="AlphaFoldDB" id="A0A7L5A197"/>